<reference evidence="5" key="1">
    <citation type="submission" date="2017-02" db="UniProtKB">
        <authorList>
            <consortium name="WormBaseParasite"/>
        </authorList>
    </citation>
    <scope>IDENTIFICATION</scope>
</reference>
<evidence type="ECO:0000313" key="5">
    <source>
        <dbReference type="WBParaSite" id="EVEC_0000645501-mRNA-1"/>
    </source>
</evidence>
<dbReference type="OrthoDB" id="70030at2759"/>
<reference evidence="3 4" key="2">
    <citation type="submission" date="2018-10" db="EMBL/GenBank/DDBJ databases">
        <authorList>
            <consortium name="Pathogen Informatics"/>
        </authorList>
    </citation>
    <scope>NUCLEOTIDE SEQUENCE [LARGE SCALE GENOMIC DNA]</scope>
</reference>
<dbReference type="WBParaSite" id="EVEC_0000645501-mRNA-1">
    <property type="protein sequence ID" value="EVEC_0000645501-mRNA-1"/>
    <property type="gene ID" value="EVEC_0000645501"/>
</dbReference>
<evidence type="ECO:0000313" key="4">
    <source>
        <dbReference type="Proteomes" id="UP000274131"/>
    </source>
</evidence>
<dbReference type="PROSITE" id="PS51808">
    <property type="entry name" value="CHCH"/>
    <property type="match status" value="1"/>
</dbReference>
<keyword evidence="4" id="KW-1185">Reference proteome</keyword>
<dbReference type="Proteomes" id="UP000274131">
    <property type="component" value="Unassembled WGS sequence"/>
</dbReference>
<keyword evidence="1" id="KW-0175">Coiled coil</keyword>
<evidence type="ECO:0000256" key="2">
    <source>
        <dbReference type="SAM" id="MobiDB-lite"/>
    </source>
</evidence>
<dbReference type="AlphaFoldDB" id="A0A0N4V811"/>
<dbReference type="STRING" id="51028.A0A0N4V811"/>
<protein>
    <submittedName>
        <fullName evidence="5">MICOS complex subunit MIC19</fullName>
    </submittedName>
</protein>
<accession>A0A0N4V811</accession>
<feature type="coiled-coil region" evidence="1">
    <location>
        <begin position="54"/>
        <end position="113"/>
    </location>
</feature>
<sequence>MGAAQSHADASEASSPVKTVRIEKDEIPEEFRNVGVSNEVVDRVLSRNNNSAEFSALKAELYEARRRNEELITELRKSNDKDMPFHIAGGISLEDLENRRQALNEAISRVEKQFCSFQRENVCESQEKEIMQCIVNNKDRVLNCLPLLDSYQDCVTNFRKAVLSEKSI</sequence>
<evidence type="ECO:0000313" key="3">
    <source>
        <dbReference type="EMBL" id="VDD91299.1"/>
    </source>
</evidence>
<proteinExistence type="predicted"/>
<name>A0A0N4V811_ENTVE</name>
<dbReference type="EMBL" id="UXUI01008358">
    <property type="protein sequence ID" value="VDD91299.1"/>
    <property type="molecule type" value="Genomic_DNA"/>
</dbReference>
<evidence type="ECO:0000256" key="1">
    <source>
        <dbReference type="SAM" id="Coils"/>
    </source>
</evidence>
<gene>
    <name evidence="3" type="ORF">EVEC_LOCUS6050</name>
</gene>
<feature type="region of interest" description="Disordered" evidence="2">
    <location>
        <begin position="1"/>
        <end position="21"/>
    </location>
</feature>
<organism evidence="5">
    <name type="scientific">Enterobius vermicularis</name>
    <name type="common">Human pinworm</name>
    <dbReference type="NCBI Taxonomy" id="51028"/>
    <lineage>
        <taxon>Eukaryota</taxon>
        <taxon>Metazoa</taxon>
        <taxon>Ecdysozoa</taxon>
        <taxon>Nematoda</taxon>
        <taxon>Chromadorea</taxon>
        <taxon>Rhabditida</taxon>
        <taxon>Spirurina</taxon>
        <taxon>Oxyuridomorpha</taxon>
        <taxon>Oxyuroidea</taxon>
        <taxon>Oxyuridae</taxon>
        <taxon>Enterobius</taxon>
    </lineage>
</organism>